<name>K0IFD6_NITGG</name>
<gene>
    <name evidence="1" type="ordered locus">Ngar_c15920</name>
</gene>
<dbReference type="STRING" id="1237085.Ngar_c15920"/>
<dbReference type="EMBL" id="CP002408">
    <property type="protein sequence ID" value="AFU58525.1"/>
    <property type="molecule type" value="Genomic_DNA"/>
</dbReference>
<protein>
    <submittedName>
        <fullName evidence="1">Uncharacterized protein</fullName>
    </submittedName>
</protein>
<accession>K0IFD6</accession>
<keyword evidence="2" id="KW-1185">Reference proteome</keyword>
<evidence type="ECO:0000313" key="1">
    <source>
        <dbReference type="EMBL" id="AFU58525.1"/>
    </source>
</evidence>
<dbReference type="BioCyc" id="CNIT1237085:G1324-1590-MONOMER"/>
<reference evidence="1 2" key="1">
    <citation type="journal article" date="2012" name="Environ. Microbiol.">
        <title>The genome of the ammonia-oxidizing Candidatus Nitrososphaera gargensis: insights into metabolic versatility and environmental adaptations.</title>
        <authorList>
            <person name="Spang A."/>
            <person name="Poehlein A."/>
            <person name="Offre P."/>
            <person name="Zumbragel S."/>
            <person name="Haider S."/>
            <person name="Rychlik N."/>
            <person name="Nowka B."/>
            <person name="Schmeisser C."/>
            <person name="Lebedeva E.V."/>
            <person name="Rattei T."/>
            <person name="Bohm C."/>
            <person name="Schmid M."/>
            <person name="Galushko A."/>
            <person name="Hatzenpichler R."/>
            <person name="Weinmaier T."/>
            <person name="Daniel R."/>
            <person name="Schleper C."/>
            <person name="Spieck E."/>
            <person name="Streit W."/>
            <person name="Wagner M."/>
        </authorList>
    </citation>
    <scope>NUCLEOTIDE SEQUENCE [LARGE SCALE GENOMIC DNA]</scope>
    <source>
        <strain evidence="2">Ga9.2</strain>
    </source>
</reference>
<dbReference type="KEGG" id="nga:Ngar_c15920"/>
<dbReference type="InParanoid" id="K0IFD6"/>
<dbReference type="Proteomes" id="UP000008037">
    <property type="component" value="Chromosome"/>
</dbReference>
<proteinExistence type="predicted"/>
<sequence>MRLAFIVAAAVGIVAVALIAMFASALPTKDYDLSVDALKDEQSLYTNSRVIVKNIGRLPLTNVLVDYGGGQKEPVIPVLQPGKTMNFSPPEGVQLDRVTVTAEPGIEIVQPYRSPIKLPGMIGS</sequence>
<evidence type="ECO:0000313" key="2">
    <source>
        <dbReference type="Proteomes" id="UP000008037"/>
    </source>
</evidence>
<organism evidence="1 2">
    <name type="scientific">Nitrososphaera gargensis (strain Ga9.2)</name>
    <dbReference type="NCBI Taxonomy" id="1237085"/>
    <lineage>
        <taxon>Archaea</taxon>
        <taxon>Nitrososphaerota</taxon>
        <taxon>Nitrososphaeria</taxon>
        <taxon>Nitrososphaerales</taxon>
        <taxon>Nitrososphaeraceae</taxon>
        <taxon>Nitrososphaera</taxon>
    </lineage>
</organism>
<dbReference type="AlphaFoldDB" id="K0IFD6"/>
<dbReference type="HOGENOM" id="CLU_1943958_0_0_2"/>